<keyword evidence="3 7" id="KW-0813">Transport</keyword>
<dbReference type="CDD" id="cd09233">
    <property type="entry name" value="ACE1-Sec16-like"/>
    <property type="match status" value="1"/>
</dbReference>
<feature type="compositionally biased region" description="Polar residues" evidence="8">
    <location>
        <begin position="1784"/>
        <end position="1797"/>
    </location>
</feature>
<dbReference type="GO" id="GO:0070973">
    <property type="term" value="P:protein localization to endoplasmic reticulum exit site"/>
    <property type="evidence" value="ECO:0007669"/>
    <property type="project" value="TreeGrafter"/>
</dbReference>
<dbReference type="PANTHER" id="PTHR13402">
    <property type="entry name" value="RGPR-RELATED"/>
    <property type="match status" value="1"/>
</dbReference>
<feature type="compositionally biased region" description="Basic and acidic residues" evidence="8">
    <location>
        <begin position="2382"/>
        <end position="2395"/>
    </location>
</feature>
<feature type="compositionally biased region" description="Polar residues" evidence="8">
    <location>
        <begin position="2126"/>
        <end position="2139"/>
    </location>
</feature>
<organism evidence="11 12">
    <name type="scientific">Komagataella pastoris</name>
    <name type="common">Yeast</name>
    <name type="synonym">Pichia pastoris</name>
    <dbReference type="NCBI Taxonomy" id="4922"/>
    <lineage>
        <taxon>Eukaryota</taxon>
        <taxon>Fungi</taxon>
        <taxon>Dikarya</taxon>
        <taxon>Ascomycota</taxon>
        <taxon>Saccharomycotina</taxon>
        <taxon>Pichiomycetes</taxon>
        <taxon>Pichiales</taxon>
        <taxon>Pichiaceae</taxon>
        <taxon>Komagataella</taxon>
    </lineage>
</organism>
<feature type="compositionally biased region" description="Polar residues" evidence="8">
    <location>
        <begin position="2455"/>
        <end position="2467"/>
    </location>
</feature>
<name>A0A1B2JD80_PICPA</name>
<evidence type="ECO:0000256" key="2">
    <source>
        <dbReference type="ARBA" id="ARBA00005927"/>
    </source>
</evidence>
<protein>
    <recommendedName>
        <fullName evidence="7">Protein transport protein sec16</fullName>
    </recommendedName>
</protein>
<dbReference type="Pfam" id="PF12932">
    <property type="entry name" value="Sec16"/>
    <property type="match status" value="1"/>
</dbReference>
<comment type="subcellular location">
    <subcellularLocation>
        <location evidence="1">Endoplasmic reticulum membrane</location>
        <topology evidence="1">Peripheral membrane protein</topology>
        <orientation evidence="1">Cytoplasmic side</orientation>
    </subcellularLocation>
</comment>
<feature type="compositionally biased region" description="Acidic residues" evidence="8">
    <location>
        <begin position="2346"/>
        <end position="2366"/>
    </location>
</feature>
<feature type="compositionally biased region" description="Polar residues" evidence="8">
    <location>
        <begin position="2153"/>
        <end position="2174"/>
    </location>
</feature>
<evidence type="ECO:0000313" key="12">
    <source>
        <dbReference type="Proteomes" id="UP000094565"/>
    </source>
</evidence>
<feature type="compositionally biased region" description="Pro residues" evidence="8">
    <location>
        <begin position="1917"/>
        <end position="1951"/>
    </location>
</feature>
<feature type="compositionally biased region" description="Basic and acidic residues" evidence="8">
    <location>
        <begin position="2415"/>
        <end position="2439"/>
    </location>
</feature>
<feature type="compositionally biased region" description="Polar residues" evidence="8">
    <location>
        <begin position="1643"/>
        <end position="1652"/>
    </location>
</feature>
<feature type="compositionally biased region" description="Polar residues" evidence="8">
    <location>
        <begin position="2020"/>
        <end position="2059"/>
    </location>
</feature>
<sequence>MSQLPPLLPQTGSVPPPPASQQDTNIGSMAKEGVRKRTQKQRKYRAPAQIDGSQFDHHFRAVTAETDTRIPSQPEFADRTHEAGGPGFQNTDDTAMANTASYQSQGGPNTWTVGSNQTAEQVQSQYNSFHHSSYGALAHSVHQGGNDYSLQPQAYESDDFDWKPSDDHRESWDNQQTQHELHTPNWETENNEGNYHQNHSTLAPQEQAVDSSSRQQSQNFKCDTQNPEDHWDQVTDTGFQPPKQEIGTERSGNDPNNWDADRQASPAMNDDELPWDNEQFGSEELDDWDTHKDPQQEPEIGYERQNSPHLNFQQSSDEQNLPWDKTDENVVQDRHTTNDHFQKQPQQTADITAFDQYPQQQRLDQQFHQAVEQENFGNQPIVEQKSHQSVQNSAEQVPKVVETGRFQGSTGEENLESEIPHYYSEQPNAWHIERNSSFAQSSPRQVPELQEAEPAWNTESNHEQDWLVSESVGEVFEIGHDECPNKGTAGAPQTAHSPFHKSSVFSEGESADFAELLKQEITQTVNKPESVPNDRSSNVQGSTQLPENSFENKFSFLEDDDEILEADDVQPYQPQAYTHSITSEPVYRQYGESVGQPAAPFSEYGGGTTYRQNQSSKPRDQFGMDYNPSADVSTQTVIRKPTRKSMPSERYNPGSNNHAGLSTPVPDRTMIYPNILSPAQEFAGHPKLDALEQAKKKTDAYDFPADMLKTRLQPSNKNLQTVSQNYASSGYPPLRAASISTIGTDISFNNIDAQPPKRIVKKKQSFYSELPINNLTRNKPSFHAKDPYAEIESNAYHHRSRSSTVRSTNMNQIPPPPVNPYAPVNKHQVLPPDVNPQTVPVPPPTNMFAPPPAIAQKIGYPSPSVQTQNQFVPPPNSLNPQPSRVTDVPPRSTTTNKYAPHVTNYAPQPAQQFAPPNSSNYAPPIGQQFNSSNAPVMLAQGIPQTMISQASHPTSEQPSVSQFGMQPLHLQTGIGSQIPPQVGLSPRSPNATFAASNSRGRRARSSVSTGMPPRVKSHNRKISALPPIAQQTAPVVRNPEVYNRTQFPIFHWCRGGKALSMLPKFDTYGQSKVEINIVSNKDVIKIDPLIKSFPGPLTKGKAKQKELIKWIEQKIASYNESSDVLSEQKSLLWKVLLYSVQKLDENPELFNKNLVQLLDPQTQGTPDEPIDFNALTKSLETATHRRANASSLDPTELTYLYGLLQSGEKQRALSYSIFNRDWAMSLLLSSLIAPEQFASTVKLFLKYNFNEHDPVSKKLTFFLGLSNLTDAEDLKHHSTFIIKNFESLLTFILNNKPNPENILLLIGNTLTEVGFFTYAQIVFAMSGVPLIPNESHVATRDIESIIFNEVYEWIIQNKPNSAFVNGIPQLVVMKAIHASILSDIGAVVEAEKYCNYALQSLKNTKTGIPSQVLLHELQSLSLLLSEAGSSMNTWFGGLSKTNLDKVWGQLDKSFSKFVAGEHLPEDNKAGADVLTFTSSSNTAKVDLPQVHQQLPPFASQGSASYLGPSVYQPANMSTNTSPDYTAAHASNGSGISHFDAVNNGHVEANNRILPPHVGYGKETANRQVSQASLANNFATSNTKSSSRYVDHSILSTQNPSDPGLRGHAHIQYPAPSSLSIDHPDNVSSVNMPAQAGYLPPQPMSNQQTNQDAVSEHYSHTGPTIVSPKISTSSLNGDSPHRLPLPPHIIAQMPNARSSPNQINPLNQNPLSSGNDFKSSRSNSLQKTEENLNEQVPNSDFITQRTPSSAALPSSKDGPSVRLPLSNRSSRYAPVDAKGRVFSDTKPSLQKESFNSAHQHPVSKPPNETATSSNLNPYDNSHEVSSETRQQPTQQQVQPPPVQQQQVQQPPVQQQQVQQPPVQQQQVQQPPVQQRQVQPPPVQQQQVQSPPVQQQQVQPPPVQQQQVQQPPVQQQQVQPPPVQQQQVQPPPVQQRQVQPPPVQQQQVQPPPVQQQQVQQPPVQQQQVQRAEQQDGLPIQEPIAAESLQTDQAGNHESYPELEEVEPKNDTEELVGDKGQPSAYNKDSHSQGTLQESSNEPVLEQQNTSPSTGPIQEQGYVQTAPEAVTPLPEPPSDVADVSQLPAHVSKPTVVEARQSPTNETASSSTNDGNLPQDKNLQDEPGNDPATSNASKDTQGSLEYSEVKEGVAEFSITPTETQDSFSTKPQAENSTIKSPPVVTQDVSAGKSTKARRTRRAASNRYAPNATHTSYLPAETSIDNEATSIQELMDGADANSFSYPGYSVPEASSRNPKEPVESKAEIEENPKTSIDTSEPSNQGDVSAFKPAHTEDVAGIAPVSAIEGPEVKSQLDQNVIPAFRPPGENSGFSPLSIPTFDDNTSAKDDETFGDEVSDFDGDVSDSDDEDTKEASTRRRHSVNKSDQQQKETKTSKEDSGRWLGWLRSGSDNSKKVYRAKLGEKSTLRYDENLKRYIDTSKPLEEQLEATAPPPPPPSFKKNSNNLSTSKPNAGTLPPSKPTESSKNEEQSSFQKTLPPSGQDTVPSPVNSTGNGTLKPNAGLDDIMAIASSRTAPRAKKRGPRSGYVDIMANSKK</sequence>
<feature type="compositionally biased region" description="Polar residues" evidence="8">
    <location>
        <begin position="1805"/>
        <end position="1818"/>
    </location>
</feature>
<feature type="compositionally biased region" description="Basic residues" evidence="8">
    <location>
        <begin position="2189"/>
        <end position="2198"/>
    </location>
</feature>
<dbReference type="GO" id="GO:0005789">
    <property type="term" value="C:endoplasmic reticulum membrane"/>
    <property type="evidence" value="ECO:0007669"/>
    <property type="project" value="UniProtKB-SubCell"/>
</dbReference>
<feature type="compositionally biased region" description="Basic and acidic residues" evidence="8">
    <location>
        <begin position="2251"/>
        <end position="2266"/>
    </location>
</feature>
<feature type="compositionally biased region" description="Polar residues" evidence="8">
    <location>
        <begin position="185"/>
        <end position="225"/>
    </location>
</feature>
<feature type="compositionally biased region" description="Acidic residues" evidence="8">
    <location>
        <begin position="269"/>
        <end position="287"/>
    </location>
</feature>
<dbReference type="Pfam" id="PF12931">
    <property type="entry name" value="TPR_Sec16"/>
    <property type="match status" value="1"/>
</dbReference>
<evidence type="ECO:0000256" key="1">
    <source>
        <dbReference type="ARBA" id="ARBA00004397"/>
    </source>
</evidence>
<dbReference type="GO" id="GO:0015031">
    <property type="term" value="P:protein transport"/>
    <property type="evidence" value="ECO:0007669"/>
    <property type="project" value="UniProtKB-KW"/>
</dbReference>
<feature type="compositionally biased region" description="Low complexity" evidence="8">
    <location>
        <begin position="1952"/>
        <end position="1967"/>
    </location>
</feature>
<keyword evidence="7" id="KW-0472">Membrane</keyword>
<dbReference type="Gene3D" id="2.130.10.10">
    <property type="entry name" value="YVTN repeat-like/Quinoprotein amine dehydrogenase"/>
    <property type="match status" value="1"/>
</dbReference>
<dbReference type="InterPro" id="IPR024298">
    <property type="entry name" value="Sec16_Sec23-bd"/>
</dbReference>
<reference evidence="11 12" key="1">
    <citation type="submission" date="2016-02" db="EMBL/GenBank/DDBJ databases">
        <title>Comparative genomic and transcriptomic foundation for Pichia pastoris.</title>
        <authorList>
            <person name="Love K.R."/>
            <person name="Shah K.A."/>
            <person name="Whittaker C.A."/>
            <person name="Wu J."/>
            <person name="Bartlett M.C."/>
            <person name="Ma D."/>
            <person name="Leeson R.L."/>
            <person name="Priest M."/>
            <person name="Young S.K."/>
            <person name="Love J.C."/>
        </authorList>
    </citation>
    <scope>NUCLEOTIDE SEQUENCE [LARGE SCALE GENOMIC DNA]</scope>
    <source>
        <strain evidence="11 12">ATCC 28485</strain>
    </source>
</reference>
<feature type="compositionally biased region" description="Polar residues" evidence="8">
    <location>
        <begin position="1614"/>
        <end position="1631"/>
    </location>
</feature>
<evidence type="ECO:0000256" key="6">
    <source>
        <dbReference type="ARBA" id="ARBA00024687"/>
    </source>
</evidence>
<feature type="compositionally biased region" description="Low complexity" evidence="8">
    <location>
        <begin position="1829"/>
        <end position="1916"/>
    </location>
</feature>
<evidence type="ECO:0000259" key="9">
    <source>
        <dbReference type="Pfam" id="PF12931"/>
    </source>
</evidence>
<evidence type="ECO:0000256" key="4">
    <source>
        <dbReference type="ARBA" id="ARBA00022824"/>
    </source>
</evidence>
<dbReference type="GO" id="GO:0070971">
    <property type="term" value="C:endoplasmic reticulum exit site"/>
    <property type="evidence" value="ECO:0007669"/>
    <property type="project" value="UniProtKB-ARBA"/>
</dbReference>
<dbReference type="GO" id="GO:0016192">
    <property type="term" value="P:vesicle-mediated transport"/>
    <property type="evidence" value="ECO:0007669"/>
    <property type="project" value="UniProtKB-KW"/>
</dbReference>
<comment type="function">
    <text evidence="6 7">Involved in the initiation of assembly of the COPII coat required for the formation of transport vesicles from the endoplasmic reticulum (ER) and the selection of cargo molecules. Also involved in autophagy.</text>
</comment>
<feature type="region of interest" description="Disordered" evidence="8">
    <location>
        <begin position="983"/>
        <end position="1018"/>
    </location>
</feature>
<feature type="region of interest" description="Disordered" evidence="8">
    <location>
        <begin position="2311"/>
        <end position="2551"/>
    </location>
</feature>
<feature type="domain" description="Sec16 Sec23-binding" evidence="9">
    <location>
        <begin position="1202"/>
        <end position="1461"/>
    </location>
</feature>
<dbReference type="GO" id="GO:0007030">
    <property type="term" value="P:Golgi organization"/>
    <property type="evidence" value="ECO:0007669"/>
    <property type="project" value="TreeGrafter"/>
</dbReference>
<feature type="compositionally biased region" description="Polar residues" evidence="8">
    <location>
        <begin position="1660"/>
        <end position="1676"/>
    </location>
</feature>
<feature type="region of interest" description="Disordered" evidence="8">
    <location>
        <begin position="524"/>
        <end position="546"/>
    </location>
</feature>
<feature type="compositionally biased region" description="Polar residues" evidence="8">
    <location>
        <begin position="1712"/>
        <end position="1725"/>
    </location>
</feature>
<proteinExistence type="inferred from homology"/>
<dbReference type="InterPro" id="IPR024340">
    <property type="entry name" value="Sec16_CCD"/>
</dbReference>
<feature type="compositionally biased region" description="Basic and acidic residues" evidence="8">
    <location>
        <begin position="160"/>
        <end position="172"/>
    </location>
</feature>
<dbReference type="GO" id="GO:0006914">
    <property type="term" value="P:autophagy"/>
    <property type="evidence" value="ECO:0007669"/>
    <property type="project" value="UniProtKB-KW"/>
</dbReference>
<feature type="region of interest" description="Disordered" evidence="8">
    <location>
        <begin position="601"/>
        <end position="666"/>
    </location>
</feature>
<keyword evidence="7" id="KW-0072">Autophagy</keyword>
<feature type="domain" description="Sec16 central conserved" evidence="10">
    <location>
        <begin position="1048"/>
        <end position="1140"/>
    </location>
</feature>
<keyword evidence="4 7" id="KW-0256">Endoplasmic reticulum</keyword>
<feature type="compositionally biased region" description="Polar residues" evidence="8">
    <location>
        <begin position="1577"/>
        <end position="1600"/>
    </location>
</feature>
<dbReference type="PANTHER" id="PTHR13402:SF6">
    <property type="entry name" value="SECRETORY 16, ISOFORM I"/>
    <property type="match status" value="1"/>
</dbReference>
<feature type="compositionally biased region" description="Polar residues" evidence="8">
    <location>
        <begin position="304"/>
        <end position="319"/>
    </location>
</feature>
<dbReference type="InterPro" id="IPR015943">
    <property type="entry name" value="WD40/YVTN_repeat-like_dom_sf"/>
</dbReference>
<dbReference type="EMBL" id="CP014585">
    <property type="protein sequence ID" value="ANZ76006.1"/>
    <property type="molecule type" value="Genomic_DNA"/>
</dbReference>
<evidence type="ECO:0000256" key="7">
    <source>
        <dbReference type="RuleBase" id="RU364101"/>
    </source>
</evidence>
<evidence type="ECO:0000256" key="5">
    <source>
        <dbReference type="ARBA" id="ARBA00022892"/>
    </source>
</evidence>
<evidence type="ECO:0000259" key="10">
    <source>
        <dbReference type="Pfam" id="PF12932"/>
    </source>
</evidence>
<feature type="region of interest" description="Disordered" evidence="8">
    <location>
        <begin position="1577"/>
        <end position="2288"/>
    </location>
</feature>
<feature type="compositionally biased region" description="Basic and acidic residues" evidence="8">
    <location>
        <begin position="324"/>
        <end position="342"/>
    </location>
</feature>
<feature type="compositionally biased region" description="Low complexity" evidence="8">
    <location>
        <begin position="1697"/>
        <end position="1711"/>
    </location>
</feature>
<evidence type="ECO:0000256" key="3">
    <source>
        <dbReference type="ARBA" id="ARBA00022448"/>
    </source>
</evidence>
<keyword evidence="5 7" id="KW-0931">ER-Golgi transport</keyword>
<feature type="compositionally biased region" description="Polar residues" evidence="8">
    <location>
        <begin position="2217"/>
        <end position="2226"/>
    </location>
</feature>
<feature type="compositionally biased region" description="Polar residues" evidence="8">
    <location>
        <begin position="88"/>
        <end position="131"/>
    </location>
</feature>
<feature type="compositionally biased region" description="Basic residues" evidence="8">
    <location>
        <begin position="34"/>
        <end position="45"/>
    </location>
</feature>
<comment type="similarity">
    <text evidence="2 7">Belongs to the SEC16 family.</text>
</comment>
<gene>
    <name evidence="11" type="primary">SEC16</name>
    <name evidence="11" type="ORF">ATY40_BA7503222</name>
</gene>
<feature type="compositionally biased region" description="Polar residues" evidence="8">
    <location>
        <begin position="1732"/>
        <end position="1751"/>
    </location>
</feature>
<feature type="region of interest" description="Disordered" evidence="8">
    <location>
        <begin position="872"/>
        <end position="891"/>
    </location>
</feature>
<feature type="region of interest" description="Disordered" evidence="8">
    <location>
        <begin position="1"/>
        <end position="347"/>
    </location>
</feature>
<feature type="compositionally biased region" description="Polar residues" evidence="8">
    <location>
        <begin position="2267"/>
        <end position="2280"/>
    </location>
</feature>
<evidence type="ECO:0000313" key="11">
    <source>
        <dbReference type="EMBL" id="ANZ76006.1"/>
    </source>
</evidence>
<accession>A0A1B2JD80</accession>
<feature type="compositionally biased region" description="Polar residues" evidence="8">
    <location>
        <begin position="2485"/>
        <end position="2512"/>
    </location>
</feature>
<evidence type="ECO:0000256" key="8">
    <source>
        <dbReference type="SAM" id="MobiDB-lite"/>
    </source>
</evidence>
<dbReference type="Proteomes" id="UP000094565">
    <property type="component" value="Chromosome 2"/>
</dbReference>
<dbReference type="GO" id="GO:0012507">
    <property type="term" value="C:ER to Golgi transport vesicle membrane"/>
    <property type="evidence" value="ECO:0007669"/>
    <property type="project" value="TreeGrafter"/>
</dbReference>
<dbReference type="OrthoDB" id="8918678at2759"/>
<feature type="compositionally biased region" description="Polar residues" evidence="8">
    <location>
        <begin position="2096"/>
        <end position="2116"/>
    </location>
</feature>
<keyword evidence="12" id="KW-1185">Reference proteome</keyword>
<dbReference type="Gene3D" id="1.20.58.940">
    <property type="match status" value="1"/>
</dbReference>
<keyword evidence="7" id="KW-0653">Protein transport</keyword>